<name>A0A2I0UTT3_LIMLA</name>
<evidence type="ECO:0000313" key="2">
    <source>
        <dbReference type="Proteomes" id="UP000233556"/>
    </source>
</evidence>
<protein>
    <submittedName>
        <fullName evidence="1">Uncharacterized protein</fullName>
    </submittedName>
</protein>
<evidence type="ECO:0000313" key="1">
    <source>
        <dbReference type="EMBL" id="PKU49467.1"/>
    </source>
</evidence>
<proteinExistence type="predicted"/>
<dbReference type="Proteomes" id="UP000233556">
    <property type="component" value="Unassembled WGS sequence"/>
</dbReference>
<accession>A0A2I0UTT3</accession>
<dbReference type="AlphaFoldDB" id="A0A2I0UTT3"/>
<dbReference type="EMBL" id="KZ505637">
    <property type="protein sequence ID" value="PKU49467.1"/>
    <property type="molecule type" value="Genomic_DNA"/>
</dbReference>
<reference evidence="2" key="2">
    <citation type="submission" date="2017-12" db="EMBL/GenBank/DDBJ databases">
        <title>Genome sequence of the Bar-tailed Godwit (Limosa lapponica baueri).</title>
        <authorList>
            <person name="Lima N.C.B."/>
            <person name="Parody-Merino A.M."/>
            <person name="Battley P.F."/>
            <person name="Fidler A.E."/>
            <person name="Prosdocimi F."/>
        </authorList>
    </citation>
    <scope>NUCLEOTIDE SEQUENCE [LARGE SCALE GENOMIC DNA]</scope>
</reference>
<keyword evidence="2" id="KW-1185">Reference proteome</keyword>
<gene>
    <name evidence="1" type="ORF">llap_176</name>
</gene>
<sequence length="89" mass="10228">MNPWTKEVEYIVSTNTIVSHASTGKGEELPLERVKVQNLTRQEPGFTRQVKRGGKVNSTVIITFERRTASKNKSMHQYYLQSVKELHLP</sequence>
<reference evidence="2" key="1">
    <citation type="submission" date="2017-11" db="EMBL/GenBank/DDBJ databases">
        <authorList>
            <person name="Lima N.C."/>
            <person name="Parody-Merino A.M."/>
            <person name="Battley P.F."/>
            <person name="Fidler A.E."/>
            <person name="Prosdocimi F."/>
        </authorList>
    </citation>
    <scope>NUCLEOTIDE SEQUENCE [LARGE SCALE GENOMIC DNA]</scope>
</reference>
<organism evidence="1 2">
    <name type="scientific">Limosa lapponica baueri</name>
    <dbReference type="NCBI Taxonomy" id="1758121"/>
    <lineage>
        <taxon>Eukaryota</taxon>
        <taxon>Metazoa</taxon>
        <taxon>Chordata</taxon>
        <taxon>Craniata</taxon>
        <taxon>Vertebrata</taxon>
        <taxon>Euteleostomi</taxon>
        <taxon>Archelosauria</taxon>
        <taxon>Archosauria</taxon>
        <taxon>Dinosauria</taxon>
        <taxon>Saurischia</taxon>
        <taxon>Theropoda</taxon>
        <taxon>Coelurosauria</taxon>
        <taxon>Aves</taxon>
        <taxon>Neognathae</taxon>
        <taxon>Neoaves</taxon>
        <taxon>Charadriiformes</taxon>
        <taxon>Scolopacidae</taxon>
        <taxon>Limosa</taxon>
    </lineage>
</organism>